<evidence type="ECO:0000313" key="2">
    <source>
        <dbReference type="Proteomes" id="UP000095287"/>
    </source>
</evidence>
<feature type="transmembrane region" description="Helical" evidence="1">
    <location>
        <begin position="6"/>
        <end position="25"/>
    </location>
</feature>
<sequence length="317" mass="36194">MTYDVVIGFLYLGIPLLFVPLYLRIFISQQKYRLQGCYQLMIQIGIVQCVIGITYFLEGIPALAGFDPLGIGSFAVNVQSACFRIETGLSFLLALDRVHIVCDVKMPKYTIKILSALVVLYGIAEFIVFHTADASMFYSMKRFTTAYNYSYPLSLTVQKTGFYYTWTLSALTLFLYLIIVGFLIREKMRMAMVTSSFKQKWILIQAVIRFFSDVTLTFFFNIGPLFLSPSNWNTGGVIVGYIANHLLLPPLLYILLNGYVVEQMRRSYRKVFQRLAERNLGHGIEKFYSEGAVHILAASKYDQIVMRVVVPYPLTTC</sequence>
<feature type="transmembrane region" description="Helical" evidence="1">
    <location>
        <begin position="206"/>
        <end position="226"/>
    </location>
</feature>
<protein>
    <submittedName>
        <fullName evidence="3">7TM_GPCR_Srx domain-containing protein</fullName>
    </submittedName>
</protein>
<keyword evidence="1" id="KW-1133">Transmembrane helix</keyword>
<feature type="transmembrane region" description="Helical" evidence="1">
    <location>
        <begin position="69"/>
        <end position="93"/>
    </location>
</feature>
<name>A0A1I7ZCV6_9BILA</name>
<organism evidence="2 3">
    <name type="scientific">Steinernema glaseri</name>
    <dbReference type="NCBI Taxonomy" id="37863"/>
    <lineage>
        <taxon>Eukaryota</taxon>
        <taxon>Metazoa</taxon>
        <taxon>Ecdysozoa</taxon>
        <taxon>Nematoda</taxon>
        <taxon>Chromadorea</taxon>
        <taxon>Rhabditida</taxon>
        <taxon>Tylenchina</taxon>
        <taxon>Panagrolaimomorpha</taxon>
        <taxon>Strongyloidoidea</taxon>
        <taxon>Steinernematidae</taxon>
        <taxon>Steinernema</taxon>
    </lineage>
</organism>
<feature type="transmembrane region" description="Helical" evidence="1">
    <location>
        <begin position="238"/>
        <end position="260"/>
    </location>
</feature>
<keyword evidence="2" id="KW-1185">Reference proteome</keyword>
<evidence type="ECO:0000256" key="1">
    <source>
        <dbReference type="SAM" id="Phobius"/>
    </source>
</evidence>
<dbReference type="Proteomes" id="UP000095287">
    <property type="component" value="Unplaced"/>
</dbReference>
<evidence type="ECO:0000313" key="3">
    <source>
        <dbReference type="WBParaSite" id="L893_g25257.t1"/>
    </source>
</evidence>
<dbReference type="WBParaSite" id="L893_g25257.t1">
    <property type="protein sequence ID" value="L893_g25257.t1"/>
    <property type="gene ID" value="L893_g25257"/>
</dbReference>
<keyword evidence="1" id="KW-0472">Membrane</keyword>
<reference evidence="3" key="1">
    <citation type="submission" date="2016-11" db="UniProtKB">
        <authorList>
            <consortium name="WormBaseParasite"/>
        </authorList>
    </citation>
    <scope>IDENTIFICATION</scope>
</reference>
<accession>A0A1I7ZCV6</accession>
<feature type="transmembrane region" description="Helical" evidence="1">
    <location>
        <begin position="37"/>
        <end position="57"/>
    </location>
</feature>
<dbReference type="AlphaFoldDB" id="A0A1I7ZCV6"/>
<proteinExistence type="predicted"/>
<keyword evidence="1" id="KW-0812">Transmembrane</keyword>
<feature type="transmembrane region" description="Helical" evidence="1">
    <location>
        <begin position="113"/>
        <end position="132"/>
    </location>
</feature>
<feature type="transmembrane region" description="Helical" evidence="1">
    <location>
        <begin position="163"/>
        <end position="185"/>
    </location>
</feature>